<evidence type="ECO:0000256" key="4">
    <source>
        <dbReference type="ARBA" id="ARBA00022692"/>
    </source>
</evidence>
<feature type="transmembrane region" description="Helical" evidence="8">
    <location>
        <begin position="114"/>
        <end position="134"/>
    </location>
</feature>
<keyword evidence="11" id="KW-1185">Reference proteome</keyword>
<dbReference type="Proteomes" id="UP001206483">
    <property type="component" value="Unassembled WGS sequence"/>
</dbReference>
<keyword evidence="6 8" id="KW-0472">Membrane</keyword>
<keyword evidence="2" id="KW-0813">Transport</keyword>
<keyword evidence="5 8" id="KW-1133">Transmembrane helix</keyword>
<dbReference type="PANTHER" id="PTHR42718:SF46">
    <property type="entry name" value="BLR6921 PROTEIN"/>
    <property type="match status" value="1"/>
</dbReference>
<feature type="transmembrane region" description="Helical" evidence="8">
    <location>
        <begin position="84"/>
        <end position="102"/>
    </location>
</feature>
<keyword evidence="4 8" id="KW-0812">Transmembrane</keyword>
<dbReference type="Pfam" id="PF07690">
    <property type="entry name" value="MFS_1"/>
    <property type="match status" value="1"/>
</dbReference>
<feature type="transmembrane region" description="Helical" evidence="8">
    <location>
        <begin position="265"/>
        <end position="288"/>
    </location>
</feature>
<dbReference type="InterPro" id="IPR020846">
    <property type="entry name" value="MFS_dom"/>
</dbReference>
<feature type="transmembrane region" description="Helical" evidence="8">
    <location>
        <begin position="206"/>
        <end position="222"/>
    </location>
</feature>
<dbReference type="Gene3D" id="1.20.1720.10">
    <property type="entry name" value="Multidrug resistance protein D"/>
    <property type="match status" value="1"/>
</dbReference>
<dbReference type="SUPFAM" id="SSF103473">
    <property type="entry name" value="MFS general substrate transporter"/>
    <property type="match status" value="1"/>
</dbReference>
<evidence type="ECO:0000256" key="5">
    <source>
        <dbReference type="ARBA" id="ARBA00022989"/>
    </source>
</evidence>
<keyword evidence="3" id="KW-1003">Cell membrane</keyword>
<accession>A0ABT1IR58</accession>
<dbReference type="PROSITE" id="PS50850">
    <property type="entry name" value="MFS"/>
    <property type="match status" value="1"/>
</dbReference>
<evidence type="ECO:0000256" key="7">
    <source>
        <dbReference type="ARBA" id="ARBA00023251"/>
    </source>
</evidence>
<protein>
    <submittedName>
        <fullName evidence="10">MFS family permease</fullName>
    </submittedName>
</protein>
<feature type="transmembrane region" description="Helical" evidence="8">
    <location>
        <begin position="353"/>
        <end position="378"/>
    </location>
</feature>
<feature type="transmembrane region" description="Helical" evidence="8">
    <location>
        <begin position="426"/>
        <end position="446"/>
    </location>
</feature>
<evidence type="ECO:0000256" key="8">
    <source>
        <dbReference type="SAM" id="Phobius"/>
    </source>
</evidence>
<feature type="transmembrane region" description="Helical" evidence="8">
    <location>
        <begin position="390"/>
        <end position="414"/>
    </location>
</feature>
<dbReference type="RefSeq" id="WP_253792867.1">
    <property type="nucleotide sequence ID" value="NZ_BAAAUB010000031.1"/>
</dbReference>
<proteinExistence type="predicted"/>
<comment type="subcellular location">
    <subcellularLocation>
        <location evidence="1">Cell membrane</location>
        <topology evidence="1">Multi-pass membrane protein</topology>
    </subcellularLocation>
</comment>
<feature type="transmembrane region" description="Helical" evidence="8">
    <location>
        <begin position="329"/>
        <end position="347"/>
    </location>
</feature>
<keyword evidence="7" id="KW-0046">Antibiotic resistance</keyword>
<evidence type="ECO:0000259" key="9">
    <source>
        <dbReference type="PROSITE" id="PS50850"/>
    </source>
</evidence>
<dbReference type="InterPro" id="IPR011701">
    <property type="entry name" value="MFS"/>
</dbReference>
<feature type="transmembrane region" description="Helical" evidence="8">
    <location>
        <begin position="54"/>
        <end position="72"/>
    </location>
</feature>
<evidence type="ECO:0000313" key="10">
    <source>
        <dbReference type="EMBL" id="MCP2307106.1"/>
    </source>
</evidence>
<gene>
    <name evidence="10" type="ORF">FHR36_000198</name>
</gene>
<sequence>MTTDTATPPRFSGRQRLILLLLLGSGFLFAADYSILNVALPKVGAGVGLGLTGLPWIGSAYTLPAAGFMLMFGRLADLYGRRRMFLAGMVLLAAASLLGGFATNPTMLLTARALQGTSTAMALPAALSLITTTFSEGGLRDRALGLNGAILSGGFTAGALVGGALVSLLSWRAGFFINVPFAVLILLIAPALVGESRIPERVKVDLPGAVTVTGGLLAVVYAVVQKNLIAAAIGVVLLAAFWLIEVRSPAPLAPVRFLKRSTVKWGNFAGLVTFSMETGMIFLMTLYLQDVLKFAPVVTGLIFGVPGLAAVFAGPIAGRILGRFDSRKVVTLGLILQALMILPLVFLGDSRMALAVLIPALFLGFFVHVTVIVSYMVIGTSGLPDEEQGLATGLTSLTQQVALTVGAPIMVSIAATQSSQLTGTHLALTVNVAVIVAGAVLIWFGLRPRGQAATAGAATVPAAKGSAEDLAPSLD</sequence>
<feature type="transmembrane region" description="Helical" evidence="8">
    <location>
        <begin position="146"/>
        <end position="169"/>
    </location>
</feature>
<evidence type="ECO:0000256" key="3">
    <source>
        <dbReference type="ARBA" id="ARBA00022475"/>
    </source>
</evidence>
<dbReference type="PANTHER" id="PTHR42718">
    <property type="entry name" value="MAJOR FACILITATOR SUPERFAMILY MULTIDRUG TRANSPORTER MFSC"/>
    <property type="match status" value="1"/>
</dbReference>
<dbReference type="InterPro" id="IPR036259">
    <property type="entry name" value="MFS_trans_sf"/>
</dbReference>
<feature type="transmembrane region" description="Helical" evidence="8">
    <location>
        <begin position="175"/>
        <end position="194"/>
    </location>
</feature>
<evidence type="ECO:0000256" key="2">
    <source>
        <dbReference type="ARBA" id="ARBA00022448"/>
    </source>
</evidence>
<comment type="caution">
    <text evidence="10">The sequence shown here is derived from an EMBL/GenBank/DDBJ whole genome shotgun (WGS) entry which is preliminary data.</text>
</comment>
<reference evidence="10 11" key="1">
    <citation type="submission" date="2022-06" db="EMBL/GenBank/DDBJ databases">
        <title>Sequencing the genomes of 1000 actinobacteria strains.</title>
        <authorList>
            <person name="Klenk H.-P."/>
        </authorList>
    </citation>
    <scope>NUCLEOTIDE SEQUENCE [LARGE SCALE GENOMIC DNA]</scope>
    <source>
        <strain evidence="10 11">DSM 41656</strain>
    </source>
</reference>
<evidence type="ECO:0000256" key="6">
    <source>
        <dbReference type="ARBA" id="ARBA00023136"/>
    </source>
</evidence>
<dbReference type="Gene3D" id="1.20.1250.20">
    <property type="entry name" value="MFS general substrate transporter like domains"/>
    <property type="match status" value="1"/>
</dbReference>
<feature type="domain" description="Major facilitator superfamily (MFS) profile" evidence="9">
    <location>
        <begin position="18"/>
        <end position="450"/>
    </location>
</feature>
<organism evidence="10 11">
    <name type="scientific">Kitasatospora paracochleata</name>
    <dbReference type="NCBI Taxonomy" id="58354"/>
    <lineage>
        <taxon>Bacteria</taxon>
        <taxon>Bacillati</taxon>
        <taxon>Actinomycetota</taxon>
        <taxon>Actinomycetes</taxon>
        <taxon>Kitasatosporales</taxon>
        <taxon>Streptomycetaceae</taxon>
        <taxon>Kitasatospora</taxon>
    </lineage>
</organism>
<name>A0ABT1IR58_9ACTN</name>
<dbReference type="CDD" id="cd17321">
    <property type="entry name" value="MFS_MMR_MDR_like"/>
    <property type="match status" value="1"/>
</dbReference>
<feature type="transmembrane region" description="Helical" evidence="8">
    <location>
        <begin position="294"/>
        <end position="317"/>
    </location>
</feature>
<evidence type="ECO:0000313" key="11">
    <source>
        <dbReference type="Proteomes" id="UP001206483"/>
    </source>
</evidence>
<dbReference type="EMBL" id="JAMZDX010000001">
    <property type="protein sequence ID" value="MCP2307106.1"/>
    <property type="molecule type" value="Genomic_DNA"/>
</dbReference>
<feature type="transmembrane region" description="Helical" evidence="8">
    <location>
        <begin position="228"/>
        <end position="244"/>
    </location>
</feature>
<evidence type="ECO:0000256" key="1">
    <source>
        <dbReference type="ARBA" id="ARBA00004651"/>
    </source>
</evidence>